<reference evidence="1 2" key="1">
    <citation type="submission" date="2020-01" db="EMBL/GenBank/DDBJ databases">
        <title>Polyphasic characterisation and genomic insights into a novel alkali tolerant bacterium VR-M41.</title>
        <authorList>
            <person name="Vemuluri V.R."/>
        </authorList>
    </citation>
    <scope>NUCLEOTIDE SEQUENCE [LARGE SCALE GENOMIC DNA]</scope>
    <source>
        <strain evidence="1 2">VR-M41</strain>
    </source>
</reference>
<proteinExistence type="predicted"/>
<dbReference type="RefSeq" id="WP_166272914.1">
    <property type="nucleotide sequence ID" value="NZ_JAAFGS010000001.1"/>
</dbReference>
<evidence type="ECO:0000313" key="2">
    <source>
        <dbReference type="Proteomes" id="UP000800303"/>
    </source>
</evidence>
<dbReference type="EMBL" id="JAAFGS010000001">
    <property type="protein sequence ID" value="NGZ74667.1"/>
    <property type="molecule type" value="Genomic_DNA"/>
</dbReference>
<protein>
    <submittedName>
        <fullName evidence="1">Uncharacterized protein</fullName>
    </submittedName>
</protein>
<keyword evidence="2" id="KW-1185">Reference proteome</keyword>
<comment type="caution">
    <text evidence="1">The sequence shown here is derived from an EMBL/GenBank/DDBJ whole genome shotgun (WGS) entry which is preliminary data.</text>
</comment>
<sequence length="45" mass="5184">MEDLDTQNAASAEKSFRIALDKLDRQLTLQYHAIAELMKYIEELG</sequence>
<name>A0ABX0F9I1_9BACL</name>
<dbReference type="Proteomes" id="UP000800303">
    <property type="component" value="Unassembled WGS sequence"/>
</dbReference>
<gene>
    <name evidence="1" type="ORF">GYN08_04995</name>
</gene>
<organism evidence="1 2">
    <name type="scientific">Saccharibacillus alkalitolerans</name>
    <dbReference type="NCBI Taxonomy" id="2705290"/>
    <lineage>
        <taxon>Bacteria</taxon>
        <taxon>Bacillati</taxon>
        <taxon>Bacillota</taxon>
        <taxon>Bacilli</taxon>
        <taxon>Bacillales</taxon>
        <taxon>Paenibacillaceae</taxon>
        <taxon>Saccharibacillus</taxon>
    </lineage>
</organism>
<accession>A0ABX0F9I1</accession>
<evidence type="ECO:0000313" key="1">
    <source>
        <dbReference type="EMBL" id="NGZ74667.1"/>
    </source>
</evidence>